<evidence type="ECO:0000313" key="4">
    <source>
        <dbReference type="EMBL" id="AWO01829.1"/>
    </source>
</evidence>
<dbReference type="Pfam" id="PF00072">
    <property type="entry name" value="Response_reg"/>
    <property type="match status" value="1"/>
</dbReference>
<dbReference type="EMBL" id="CP029600">
    <property type="protein sequence ID" value="AWO01829.1"/>
    <property type="molecule type" value="Genomic_DNA"/>
</dbReference>
<accession>A0ABM6WCZ0</accession>
<sequence length="255" mass="29175">MIKVVIIEDEAPAARKLRAMLEKQEEEIEVLAVLDSVEESEKWFNLFPPPDLVFMDVQLADGLSLEIFSRAKISAPVIFTTAYDQYMLHAFRNNGIEYLLKPLDAQELQQALAKFRQFCRPQGGGGGWEEKINLLLQQVQPPAYKERFLVKTGQQLYYVNTADLACVYADGKLVYGLDFAGKRHMMDGNLAGLEQQLPPRDFYRVSRHLVVHVKSVRRIHPWFSGRLKLELQPAPAVELEVSRDRVAGFKEWLGK</sequence>
<dbReference type="InterPro" id="IPR046947">
    <property type="entry name" value="LytR-like"/>
</dbReference>
<keyword evidence="5" id="KW-1185">Reference proteome</keyword>
<dbReference type="InterPro" id="IPR007492">
    <property type="entry name" value="LytTR_DNA-bd_dom"/>
</dbReference>
<keyword evidence="1" id="KW-0597">Phosphoprotein</keyword>
<dbReference type="Proteomes" id="UP000246099">
    <property type="component" value="Chromosome"/>
</dbReference>
<dbReference type="SMART" id="SM00448">
    <property type="entry name" value="REC"/>
    <property type="match status" value="1"/>
</dbReference>
<protein>
    <submittedName>
        <fullName evidence="4">DNA-binding response regulator</fullName>
    </submittedName>
</protein>
<proteinExistence type="predicted"/>
<dbReference type="InterPro" id="IPR001789">
    <property type="entry name" value="Sig_transdc_resp-reg_receiver"/>
</dbReference>
<dbReference type="PROSITE" id="PS50110">
    <property type="entry name" value="RESPONSE_REGULATORY"/>
    <property type="match status" value="1"/>
</dbReference>
<dbReference type="InterPro" id="IPR011006">
    <property type="entry name" value="CheY-like_superfamily"/>
</dbReference>
<dbReference type="PROSITE" id="PS50930">
    <property type="entry name" value="HTH_LYTTR"/>
    <property type="match status" value="1"/>
</dbReference>
<dbReference type="SUPFAM" id="SSF52172">
    <property type="entry name" value="CheY-like"/>
    <property type="match status" value="1"/>
</dbReference>
<evidence type="ECO:0000313" key="5">
    <source>
        <dbReference type="Proteomes" id="UP000246099"/>
    </source>
</evidence>
<reference evidence="4 5" key="1">
    <citation type="submission" date="2018-05" db="EMBL/GenBank/DDBJ databases">
        <title>Chitinophaga sp. nov., isolated from rhizosphere soil of Alhagi.</title>
        <authorList>
            <person name="Liu Y."/>
        </authorList>
    </citation>
    <scope>NUCLEOTIDE SEQUENCE [LARGE SCALE GENOMIC DNA]</scope>
    <source>
        <strain evidence="4 5">T22</strain>
    </source>
</reference>
<dbReference type="Gene3D" id="3.40.50.2300">
    <property type="match status" value="1"/>
</dbReference>
<dbReference type="PANTHER" id="PTHR37299:SF1">
    <property type="entry name" value="STAGE 0 SPORULATION PROTEIN A HOMOLOG"/>
    <property type="match status" value="1"/>
</dbReference>
<dbReference type="SMART" id="SM00850">
    <property type="entry name" value="LytTR"/>
    <property type="match status" value="1"/>
</dbReference>
<dbReference type="GO" id="GO:0003677">
    <property type="term" value="F:DNA binding"/>
    <property type="evidence" value="ECO:0007669"/>
    <property type="project" value="UniProtKB-KW"/>
</dbReference>
<dbReference type="Gene3D" id="2.40.50.1020">
    <property type="entry name" value="LytTr DNA-binding domain"/>
    <property type="match status" value="1"/>
</dbReference>
<dbReference type="PANTHER" id="PTHR37299">
    <property type="entry name" value="TRANSCRIPTIONAL REGULATOR-RELATED"/>
    <property type="match status" value="1"/>
</dbReference>
<evidence type="ECO:0000259" key="3">
    <source>
        <dbReference type="PROSITE" id="PS50930"/>
    </source>
</evidence>
<organism evidence="4 5">
    <name type="scientific">Chitinophaga alhagiae</name>
    <dbReference type="NCBI Taxonomy" id="2203219"/>
    <lineage>
        <taxon>Bacteria</taxon>
        <taxon>Pseudomonadati</taxon>
        <taxon>Bacteroidota</taxon>
        <taxon>Chitinophagia</taxon>
        <taxon>Chitinophagales</taxon>
        <taxon>Chitinophagaceae</taxon>
        <taxon>Chitinophaga</taxon>
    </lineage>
</organism>
<gene>
    <name evidence="4" type="ORF">DLD77_09030</name>
</gene>
<feature type="domain" description="HTH LytTR-type" evidence="3">
    <location>
        <begin position="148"/>
        <end position="255"/>
    </location>
</feature>
<feature type="modified residue" description="4-aspartylphosphate" evidence="1">
    <location>
        <position position="56"/>
    </location>
</feature>
<evidence type="ECO:0000256" key="1">
    <source>
        <dbReference type="PROSITE-ProRule" id="PRU00169"/>
    </source>
</evidence>
<dbReference type="Pfam" id="PF04397">
    <property type="entry name" value="LytTR"/>
    <property type="match status" value="1"/>
</dbReference>
<name>A0ABM6WCZ0_9BACT</name>
<evidence type="ECO:0000259" key="2">
    <source>
        <dbReference type="PROSITE" id="PS50110"/>
    </source>
</evidence>
<dbReference type="RefSeq" id="WP_119078038.1">
    <property type="nucleotide sequence ID" value="NZ_CP029600.1"/>
</dbReference>
<feature type="domain" description="Response regulatory" evidence="2">
    <location>
        <begin position="3"/>
        <end position="116"/>
    </location>
</feature>
<keyword evidence="4" id="KW-0238">DNA-binding</keyword>